<proteinExistence type="predicted"/>
<comment type="caution">
    <text evidence="1">The sequence shown here is derived from an EMBL/GenBank/DDBJ whole genome shotgun (WGS) entry which is preliminary data.</text>
</comment>
<keyword evidence="2" id="KW-1185">Reference proteome</keyword>
<dbReference type="AlphaFoldDB" id="A0AAV3ZGR9"/>
<accession>A0AAV3ZGR9</accession>
<evidence type="ECO:0000313" key="1">
    <source>
        <dbReference type="EMBL" id="GFN94349.1"/>
    </source>
</evidence>
<organism evidence="1 2">
    <name type="scientific">Plakobranchus ocellatus</name>
    <dbReference type="NCBI Taxonomy" id="259542"/>
    <lineage>
        <taxon>Eukaryota</taxon>
        <taxon>Metazoa</taxon>
        <taxon>Spiralia</taxon>
        <taxon>Lophotrochozoa</taxon>
        <taxon>Mollusca</taxon>
        <taxon>Gastropoda</taxon>
        <taxon>Heterobranchia</taxon>
        <taxon>Euthyneura</taxon>
        <taxon>Panpulmonata</taxon>
        <taxon>Sacoglossa</taxon>
        <taxon>Placobranchoidea</taxon>
        <taxon>Plakobranchidae</taxon>
        <taxon>Plakobranchus</taxon>
    </lineage>
</organism>
<dbReference type="Proteomes" id="UP000735302">
    <property type="component" value="Unassembled WGS sequence"/>
</dbReference>
<dbReference type="EMBL" id="BLXT01002434">
    <property type="protein sequence ID" value="GFN94349.1"/>
    <property type="molecule type" value="Genomic_DNA"/>
</dbReference>
<sequence>MVELKSNDQAKKLGAITTFLDIPETVGPHKCLNSSKGVIRSRELRCCSKEEMVEELSGVTHARRIKVRHSRAAYQGASPTLGASRCVTHARRIKVRHSRAAYQGASLTLDASRCVTHARRIKVRHSRAAYKGASLTLDASRCVGVKRKFRPTPSS</sequence>
<evidence type="ECO:0000313" key="2">
    <source>
        <dbReference type="Proteomes" id="UP000735302"/>
    </source>
</evidence>
<gene>
    <name evidence="1" type="ORF">PoB_002085500</name>
</gene>
<reference evidence="1 2" key="1">
    <citation type="journal article" date="2021" name="Elife">
        <title>Chloroplast acquisition without the gene transfer in kleptoplastic sea slugs, Plakobranchus ocellatus.</title>
        <authorList>
            <person name="Maeda T."/>
            <person name="Takahashi S."/>
            <person name="Yoshida T."/>
            <person name="Shimamura S."/>
            <person name="Takaki Y."/>
            <person name="Nagai Y."/>
            <person name="Toyoda A."/>
            <person name="Suzuki Y."/>
            <person name="Arimoto A."/>
            <person name="Ishii H."/>
            <person name="Satoh N."/>
            <person name="Nishiyama T."/>
            <person name="Hasebe M."/>
            <person name="Maruyama T."/>
            <person name="Minagawa J."/>
            <person name="Obokata J."/>
            <person name="Shigenobu S."/>
        </authorList>
    </citation>
    <scope>NUCLEOTIDE SEQUENCE [LARGE SCALE GENOMIC DNA]</scope>
</reference>
<name>A0AAV3ZGR9_9GAST</name>
<protein>
    <submittedName>
        <fullName evidence="1">Gag-like protein</fullName>
    </submittedName>
</protein>